<dbReference type="RefSeq" id="XP_068360823.1">
    <property type="nucleotide sequence ID" value="XM_068503512.1"/>
</dbReference>
<protein>
    <recommendedName>
        <fullName evidence="4">PAP2 superfamily protein</fullName>
    </recommendedName>
</protein>
<name>A0A1J4K8F4_9EUKA</name>
<dbReference type="Proteomes" id="UP000179807">
    <property type="component" value="Unassembled WGS sequence"/>
</dbReference>
<feature type="transmembrane region" description="Helical" evidence="1">
    <location>
        <begin position="44"/>
        <end position="64"/>
    </location>
</feature>
<keyword evidence="1" id="KW-0472">Membrane</keyword>
<dbReference type="VEuPathDB" id="TrichDB:TRFO_24025"/>
<feature type="transmembrane region" description="Helical" evidence="1">
    <location>
        <begin position="113"/>
        <end position="132"/>
    </location>
</feature>
<accession>A0A1J4K8F4</accession>
<comment type="caution">
    <text evidence="2">The sequence shown here is derived from an EMBL/GenBank/DDBJ whole genome shotgun (WGS) entry which is preliminary data.</text>
</comment>
<evidence type="ECO:0008006" key="4">
    <source>
        <dbReference type="Google" id="ProtNLM"/>
    </source>
</evidence>
<keyword evidence="1" id="KW-1133">Transmembrane helix</keyword>
<evidence type="ECO:0000256" key="1">
    <source>
        <dbReference type="SAM" id="Phobius"/>
    </source>
</evidence>
<reference evidence="2" key="1">
    <citation type="submission" date="2016-10" db="EMBL/GenBank/DDBJ databases">
        <authorList>
            <person name="Benchimol M."/>
            <person name="Almeida L.G."/>
            <person name="Vasconcelos A.T."/>
            <person name="Perreira-Neves A."/>
            <person name="Rosa I.A."/>
            <person name="Tasca T."/>
            <person name="Bogo M.R."/>
            <person name="de Souza W."/>
        </authorList>
    </citation>
    <scope>NUCLEOTIDE SEQUENCE [LARGE SCALE GENOMIC DNA]</scope>
    <source>
        <strain evidence="2">K</strain>
    </source>
</reference>
<evidence type="ECO:0000313" key="3">
    <source>
        <dbReference type="Proteomes" id="UP000179807"/>
    </source>
</evidence>
<dbReference type="GeneID" id="94838216"/>
<organism evidence="2 3">
    <name type="scientific">Tritrichomonas foetus</name>
    <dbReference type="NCBI Taxonomy" id="1144522"/>
    <lineage>
        <taxon>Eukaryota</taxon>
        <taxon>Metamonada</taxon>
        <taxon>Parabasalia</taxon>
        <taxon>Tritrichomonadida</taxon>
        <taxon>Tritrichomonadidae</taxon>
        <taxon>Tritrichomonas</taxon>
    </lineage>
</organism>
<keyword evidence="1" id="KW-0812">Transmembrane</keyword>
<dbReference type="OrthoDB" id="4763at2759"/>
<keyword evidence="3" id="KW-1185">Reference proteome</keyword>
<evidence type="ECO:0000313" key="2">
    <source>
        <dbReference type="EMBL" id="OHT07687.1"/>
    </source>
</evidence>
<dbReference type="EMBL" id="MLAK01000689">
    <property type="protein sequence ID" value="OHT07687.1"/>
    <property type="molecule type" value="Genomic_DNA"/>
</dbReference>
<feature type="transmembrane region" description="Helical" evidence="1">
    <location>
        <begin position="165"/>
        <end position="183"/>
    </location>
</feature>
<feature type="transmembrane region" description="Helical" evidence="1">
    <location>
        <begin position="138"/>
        <end position="155"/>
    </location>
</feature>
<gene>
    <name evidence="2" type="ORF">TRFO_24025</name>
</gene>
<proteinExistence type="predicted"/>
<feature type="transmembrane region" description="Helical" evidence="1">
    <location>
        <begin position="12"/>
        <end position="32"/>
    </location>
</feature>
<sequence length="218" mass="25733">MFDSCCPLEHRVNLNFPLFFASIPIALLYDLYTIYRSSRRTSKFVDCVILHGAYFSFAFLAYFLKDYLNDTTCQGRPNSVSGHTFYHVFYFTDRLVTFYSSGKRKSLFHSFYFFINQILHFVNLSITYLGGYHTPRQMLYGAIVGVHVTILYFLLKQRASKKANLIFYALNMGIWIYVAHTFTTVKPEFALLTRPGMIWYGFFFVALYLEWQDHQKKE</sequence>
<dbReference type="AlphaFoldDB" id="A0A1J4K8F4"/>
<feature type="transmembrane region" description="Helical" evidence="1">
    <location>
        <begin position="189"/>
        <end position="209"/>
    </location>
</feature>